<dbReference type="STRING" id="1448308.A0A2T2N7W4"/>
<gene>
    <name evidence="3" type="ORF">BS50DRAFT_625363</name>
</gene>
<organism evidence="3 4">
    <name type="scientific">Corynespora cassiicola Philippines</name>
    <dbReference type="NCBI Taxonomy" id="1448308"/>
    <lineage>
        <taxon>Eukaryota</taxon>
        <taxon>Fungi</taxon>
        <taxon>Dikarya</taxon>
        <taxon>Ascomycota</taxon>
        <taxon>Pezizomycotina</taxon>
        <taxon>Dothideomycetes</taxon>
        <taxon>Pleosporomycetidae</taxon>
        <taxon>Pleosporales</taxon>
        <taxon>Corynesporascaceae</taxon>
        <taxon>Corynespora</taxon>
    </lineage>
</organism>
<evidence type="ECO:0000313" key="4">
    <source>
        <dbReference type="Proteomes" id="UP000240883"/>
    </source>
</evidence>
<dbReference type="AlphaFoldDB" id="A0A2T2N7W4"/>
<feature type="transmembrane region" description="Helical" evidence="1">
    <location>
        <begin position="117"/>
        <end position="135"/>
    </location>
</feature>
<protein>
    <recommendedName>
        <fullName evidence="2">DUF7702 domain-containing protein</fullName>
    </recommendedName>
</protein>
<dbReference type="PANTHER" id="PTHR42109:SF2">
    <property type="entry name" value="INTEGRAL MEMBRANE PROTEIN"/>
    <property type="match status" value="1"/>
</dbReference>
<keyword evidence="1" id="KW-1133">Transmembrane helix</keyword>
<feature type="transmembrane region" description="Helical" evidence="1">
    <location>
        <begin position="6"/>
        <end position="29"/>
    </location>
</feature>
<feature type="transmembrane region" description="Helical" evidence="1">
    <location>
        <begin position="201"/>
        <end position="227"/>
    </location>
</feature>
<proteinExistence type="predicted"/>
<keyword evidence="1" id="KW-0472">Membrane</keyword>
<keyword evidence="1" id="KW-0812">Transmembrane</keyword>
<feature type="domain" description="DUF7702" evidence="2">
    <location>
        <begin position="3"/>
        <end position="233"/>
    </location>
</feature>
<evidence type="ECO:0000256" key="1">
    <source>
        <dbReference type="SAM" id="Phobius"/>
    </source>
</evidence>
<dbReference type="InterPro" id="IPR056119">
    <property type="entry name" value="DUF7702"/>
</dbReference>
<dbReference type="EMBL" id="KZ678144">
    <property type="protein sequence ID" value="PSN61505.1"/>
    <property type="molecule type" value="Genomic_DNA"/>
</dbReference>
<dbReference type="PANTHER" id="PTHR42109">
    <property type="entry name" value="UNPLACED GENOMIC SCAFFOLD UM_SCAF_CONTIG_1.265, WHOLE GENOME SHOTGUN SEQUENCE"/>
    <property type="match status" value="1"/>
</dbReference>
<sequence>MGITARQILAIVVIAYYLPALFLSIFICFRHGVGKLMGWALLVLFCIMSIAGASLQIALDTQPPRNPGEEPSGLEKATKAFVAMGLVPLLMVVQEFLTRVKDRLRGADPIDPRAWRIIAGMQSTEAILGIISFAINSKEMIKATVIIIAILFGAQVYIALLFFLRRRDYYGSDTKTPNNVLISIPFLTVRCVYEVGYGYTYGSFAGIVGSALMRYLMEFVVVALYLYTAWKIQPEEKKLDQESDLLEEDTQYRQ</sequence>
<evidence type="ECO:0000259" key="2">
    <source>
        <dbReference type="Pfam" id="PF24800"/>
    </source>
</evidence>
<dbReference type="Proteomes" id="UP000240883">
    <property type="component" value="Unassembled WGS sequence"/>
</dbReference>
<accession>A0A2T2N7W4</accession>
<name>A0A2T2N7W4_CORCC</name>
<evidence type="ECO:0000313" key="3">
    <source>
        <dbReference type="EMBL" id="PSN61505.1"/>
    </source>
</evidence>
<reference evidence="3 4" key="1">
    <citation type="journal article" date="2018" name="Front. Microbiol.">
        <title>Genome-Wide Analysis of Corynespora cassiicola Leaf Fall Disease Putative Effectors.</title>
        <authorList>
            <person name="Lopez D."/>
            <person name="Ribeiro S."/>
            <person name="Label P."/>
            <person name="Fumanal B."/>
            <person name="Venisse J.S."/>
            <person name="Kohler A."/>
            <person name="de Oliveira R.R."/>
            <person name="Labutti K."/>
            <person name="Lipzen A."/>
            <person name="Lail K."/>
            <person name="Bauer D."/>
            <person name="Ohm R.A."/>
            <person name="Barry K.W."/>
            <person name="Spatafora J."/>
            <person name="Grigoriev I.V."/>
            <person name="Martin F.M."/>
            <person name="Pujade-Renaud V."/>
        </authorList>
    </citation>
    <scope>NUCLEOTIDE SEQUENCE [LARGE SCALE GENOMIC DNA]</scope>
    <source>
        <strain evidence="3 4">Philippines</strain>
    </source>
</reference>
<dbReference type="OrthoDB" id="2560628at2759"/>
<keyword evidence="4" id="KW-1185">Reference proteome</keyword>
<feature type="transmembrane region" description="Helical" evidence="1">
    <location>
        <begin position="36"/>
        <end position="59"/>
    </location>
</feature>
<dbReference type="Pfam" id="PF24800">
    <property type="entry name" value="DUF7702"/>
    <property type="match status" value="1"/>
</dbReference>
<feature type="transmembrane region" description="Helical" evidence="1">
    <location>
        <begin position="79"/>
        <end position="97"/>
    </location>
</feature>
<feature type="transmembrane region" description="Helical" evidence="1">
    <location>
        <begin position="141"/>
        <end position="164"/>
    </location>
</feature>